<accession>A0A1B8RMA8</accession>
<dbReference type="Gene3D" id="3.30.70.360">
    <property type="match status" value="1"/>
</dbReference>
<dbReference type="Proteomes" id="UP000092714">
    <property type="component" value="Unassembled WGS sequence"/>
</dbReference>
<dbReference type="EMBL" id="MAPZ01000026">
    <property type="protein sequence ID" value="OBY09873.1"/>
    <property type="molecule type" value="Genomic_DNA"/>
</dbReference>
<dbReference type="eggNOG" id="COG1473">
    <property type="taxonomic scope" value="Bacteria"/>
</dbReference>
<dbReference type="InterPro" id="IPR052030">
    <property type="entry name" value="Peptidase_M20/M20A_hydrolases"/>
</dbReference>
<sequence length="387" mass="43327">MKQEIISFLTKNFNDVKNICEYLYKYPEESYKEEKSSSYICEVLKKYNFNIQKNYLDIPNSFYASKGSGYPKICFLCEYDAIKEKGHITGHNALAAISIGASISVGEIIKQTNGTIIIIGCPGEYLGGTKLTLVKQGVFDDIDVVMECHPYNTTAESGTSSAIIPLNIKFIGNSGLSFLSKDEYTSLDCILLTFNILNFLLKGFPKDVEVNYILSKGGYTPLLTPLESEAKFYIRAKKFEMAELAENKLREIVRYVSNLTHIPNKISLYESYNEELVTNKTLSRIFTHNLKENGIINIGSPIDVYAGLSIGAVSKKVPTIHPYISIKDDENIKYGSTDFADCTISEYGFEQIHKACASLACTALDLIEREDLLQEIKQEFYNGVGAK</sequence>
<proteinExistence type="inferred from homology"/>
<comment type="caution">
    <text evidence="2">The sequence shown here is derived from an EMBL/GenBank/DDBJ whole genome shotgun (WGS) entry which is preliminary data.</text>
</comment>
<dbReference type="PANTHER" id="PTHR30575">
    <property type="entry name" value="PEPTIDASE M20"/>
    <property type="match status" value="1"/>
</dbReference>
<gene>
    <name evidence="2" type="ORF">CP373A1_14505</name>
</gene>
<dbReference type="SUPFAM" id="SSF53187">
    <property type="entry name" value="Zn-dependent exopeptidases"/>
    <property type="match status" value="1"/>
</dbReference>
<name>A0A1B8RMA8_9CLOT</name>
<evidence type="ECO:0000313" key="3">
    <source>
        <dbReference type="Proteomes" id="UP000092714"/>
    </source>
</evidence>
<dbReference type="AlphaFoldDB" id="A0A1B8RMA8"/>
<evidence type="ECO:0000313" key="2">
    <source>
        <dbReference type="EMBL" id="OBY09873.1"/>
    </source>
</evidence>
<dbReference type="GO" id="GO:0005737">
    <property type="term" value="C:cytoplasm"/>
    <property type="evidence" value="ECO:0007669"/>
    <property type="project" value="TreeGrafter"/>
</dbReference>
<dbReference type="OrthoDB" id="9781032at2"/>
<organism evidence="2 3">
    <name type="scientific">Clostridium paraputrificum</name>
    <dbReference type="NCBI Taxonomy" id="29363"/>
    <lineage>
        <taxon>Bacteria</taxon>
        <taxon>Bacillati</taxon>
        <taxon>Bacillota</taxon>
        <taxon>Clostridia</taxon>
        <taxon>Eubacteriales</taxon>
        <taxon>Clostridiaceae</taxon>
        <taxon>Clostridium</taxon>
    </lineage>
</organism>
<reference evidence="2 3" key="1">
    <citation type="submission" date="2016-06" db="EMBL/GenBank/DDBJ databases">
        <authorList>
            <person name="Kjaerup R.B."/>
            <person name="Dalgaard T.S."/>
            <person name="Juul-Madsen H.R."/>
        </authorList>
    </citation>
    <scope>NUCLEOTIDE SEQUENCE [LARGE SCALE GENOMIC DNA]</scope>
    <source>
        <strain evidence="2 3">373-A1</strain>
    </source>
</reference>
<dbReference type="RefSeq" id="WP_065254775.1">
    <property type="nucleotide sequence ID" value="NZ_MAPZ01000026.1"/>
</dbReference>
<comment type="similarity">
    <text evidence="1">Belongs to the peptidase M20A family.</text>
</comment>
<dbReference type="GO" id="GO:0071713">
    <property type="term" value="F:para-aminobenzoyl-glutamate hydrolase activity"/>
    <property type="evidence" value="ECO:0007669"/>
    <property type="project" value="TreeGrafter"/>
</dbReference>
<evidence type="ECO:0000256" key="1">
    <source>
        <dbReference type="PIRNR" id="PIRNR037226"/>
    </source>
</evidence>
<dbReference type="PIRSF" id="PIRSF037226">
    <property type="entry name" value="Amidohydrolase_ACY1L2_prd"/>
    <property type="match status" value="1"/>
</dbReference>
<dbReference type="Gene3D" id="3.40.630.10">
    <property type="entry name" value="Zn peptidases"/>
    <property type="match status" value="1"/>
</dbReference>
<dbReference type="InterPro" id="IPR017144">
    <property type="entry name" value="Xaa-Arg_dipeptidase"/>
</dbReference>
<protein>
    <recommendedName>
        <fullName evidence="1">Peptidase M20 domain-containing protein 2</fullName>
    </recommendedName>
</protein>
<keyword evidence="2" id="KW-0378">Hydrolase</keyword>
<dbReference type="GO" id="GO:0046657">
    <property type="term" value="P:folic acid catabolic process"/>
    <property type="evidence" value="ECO:0007669"/>
    <property type="project" value="TreeGrafter"/>
</dbReference>
<dbReference type="PANTHER" id="PTHR30575:SF0">
    <property type="entry name" value="XAA-ARG DIPEPTIDASE"/>
    <property type="match status" value="1"/>
</dbReference>
<keyword evidence="3" id="KW-1185">Reference proteome</keyword>
<dbReference type="GO" id="GO:0016805">
    <property type="term" value="F:dipeptidase activity"/>
    <property type="evidence" value="ECO:0007669"/>
    <property type="project" value="InterPro"/>
</dbReference>